<dbReference type="RefSeq" id="WP_131593250.1">
    <property type="nucleotide sequence ID" value="NZ_SJSL01000001.1"/>
</dbReference>
<feature type="compositionally biased region" description="Polar residues" evidence="1">
    <location>
        <begin position="774"/>
        <end position="786"/>
    </location>
</feature>
<proteinExistence type="predicted"/>
<sequence>MDSNYDLLISKVNEFIQKFYLNKLLRGTIYAAALLLGAYLFLFLFVYYTNPGIVVKTVLFFSFLFAATLIIAMLIVKPALSYFKLGKNLSIQQAALLIGDHFFNVKDKLLNTLQLKALADQSPKDNMLILAGIDQKIMELKPIPFTNAIRFNENKKYVKYFLAPLSVIILIGIISPAILSEGTRSFVQYDKKILPKSPFQFVLLNSNLIVSQGDDVTIRLKMTGNEIPQEVYVSDGVNSYKLEKERSTLFNYTFKNLQKNKQISFFGGGFSSLNHTIVVKSRPVVINITARLNYPSYLNKKSESVLNAGDLLVPEGTVISWEFQTQNSDRLRFVLGDKNHSLLANGSAFNFKAAIRNNTAYQIIPENDFIKSKDVLSHQISVIKDEFPDIKVVESADSLSSKVRYFSGNISDDHGFSALKFHYNVRENGSLKAGFSKSIAIKKGVQDDAFFFLWNLREVGLKAGQSLEYYFELADNDGVNGPKKIKSDIKIVEVPTPYEVSEKIEQGSSALKNQMEKAIKLAAAVEKESKKITETLLDKKQLTFEDKKQVEQLLDKQKQLEDLVKEIKKLNERNTFEKEENNVLKDELAEKQKQIDDLFNNVLDDKTKALLEQLQKLMDQQNKDQTQNELSKMQMDNKSLKNELDRILELYKQLEFEQNLQNNIDRLKDLAKEQKELSKKTNSKDAATTELKNEQQKLSSQFEELEKELQKLSDKNQSLERPNDFKKPEKEVNSIKQDQKGSKENLDKNNKEDAAKSQDKAGKEMEELAKQMEETQQQSEEAENSVNAQELRQLLENLLNSSFDQEKVMLGLRNIGSGDPQYTPLVQKQRNIKDNMAMIADSLLSLSKKVPQIESAVNEEMQKINFNLDKSLENLGERNTAVANRNQQYTMTAINNLSLMLNEALDQLQNAKKKGQKGGSKGSKTGMQELQKMQQQLNQNMQKAKEQMQKNGNQGTVPKGQMSQEFGKMAQQQQMIRKALQKINNENKNGKNGQGNTDQMIKDMKATETDLVNKRIEQATMDRQKKLLDKLLDAENAEREEDEEQKRQSKAAKDFPPSYKKMLENFKKAQQSQTESLQKLPADLNHYYKNKIIEYFKMLDSAQ</sequence>
<feature type="transmembrane region" description="Helical" evidence="2">
    <location>
        <begin position="53"/>
        <end position="76"/>
    </location>
</feature>
<evidence type="ECO:0000256" key="1">
    <source>
        <dbReference type="SAM" id="MobiDB-lite"/>
    </source>
</evidence>
<dbReference type="EMBL" id="SJSL01000001">
    <property type="protein sequence ID" value="TCD03037.1"/>
    <property type="molecule type" value="Genomic_DNA"/>
</dbReference>
<feature type="compositionally biased region" description="Polar residues" evidence="1">
    <location>
        <begin position="949"/>
        <end position="975"/>
    </location>
</feature>
<keyword evidence="2" id="KW-0472">Membrane</keyword>
<feature type="region of interest" description="Disordered" evidence="1">
    <location>
        <begin position="678"/>
        <end position="786"/>
    </location>
</feature>
<feature type="transmembrane region" description="Helical" evidence="2">
    <location>
        <begin position="160"/>
        <end position="179"/>
    </location>
</feature>
<dbReference type="PANTHER" id="PTHR45615:SF80">
    <property type="entry name" value="GRIP DOMAIN-CONTAINING PROTEIN"/>
    <property type="match status" value="1"/>
</dbReference>
<feature type="compositionally biased region" description="Basic and acidic residues" evidence="1">
    <location>
        <begin position="1044"/>
        <end position="1053"/>
    </location>
</feature>
<feature type="transmembrane region" description="Helical" evidence="2">
    <location>
        <begin position="27"/>
        <end position="47"/>
    </location>
</feature>
<protein>
    <recommendedName>
        <fullName evidence="5">DUF4175 family protein</fullName>
    </recommendedName>
</protein>
<dbReference type="Proteomes" id="UP000293347">
    <property type="component" value="Unassembled WGS sequence"/>
</dbReference>
<gene>
    <name evidence="3" type="ORF">EZ437_03400</name>
</gene>
<evidence type="ECO:0000313" key="4">
    <source>
        <dbReference type="Proteomes" id="UP000293347"/>
    </source>
</evidence>
<keyword evidence="2" id="KW-0812">Transmembrane</keyword>
<feature type="region of interest" description="Disordered" evidence="1">
    <location>
        <begin position="941"/>
        <end position="975"/>
    </location>
</feature>
<keyword evidence="2" id="KW-1133">Transmembrane helix</keyword>
<name>A0A4V2MLR6_9SPHI</name>
<keyword evidence="4" id="KW-1185">Reference proteome</keyword>
<comment type="caution">
    <text evidence="3">The sequence shown here is derived from an EMBL/GenBank/DDBJ whole genome shotgun (WGS) entry which is preliminary data.</text>
</comment>
<dbReference type="AlphaFoldDB" id="A0A4V2MLR6"/>
<feature type="region of interest" description="Disordered" evidence="1">
    <location>
        <begin position="1036"/>
        <end position="1058"/>
    </location>
</feature>
<evidence type="ECO:0000256" key="2">
    <source>
        <dbReference type="SAM" id="Phobius"/>
    </source>
</evidence>
<organism evidence="3 4">
    <name type="scientific">Pedobacter psychroterrae</name>
    <dbReference type="NCBI Taxonomy" id="2530453"/>
    <lineage>
        <taxon>Bacteria</taxon>
        <taxon>Pseudomonadati</taxon>
        <taxon>Bacteroidota</taxon>
        <taxon>Sphingobacteriia</taxon>
        <taxon>Sphingobacteriales</taxon>
        <taxon>Sphingobacteriaceae</taxon>
        <taxon>Pedobacter</taxon>
    </lineage>
</organism>
<evidence type="ECO:0008006" key="5">
    <source>
        <dbReference type="Google" id="ProtNLM"/>
    </source>
</evidence>
<reference evidence="3 4" key="1">
    <citation type="submission" date="2019-02" db="EMBL/GenBank/DDBJ databases">
        <title>Pedobacter sp. RP-1-14 sp. nov., isolated from Arctic soil.</title>
        <authorList>
            <person name="Dahal R.H."/>
        </authorList>
    </citation>
    <scope>NUCLEOTIDE SEQUENCE [LARGE SCALE GENOMIC DNA]</scope>
    <source>
        <strain evidence="3 4">RP-1-14</strain>
    </source>
</reference>
<accession>A0A4V2MLR6</accession>
<dbReference type="PANTHER" id="PTHR45615">
    <property type="entry name" value="MYOSIN HEAVY CHAIN, NON-MUSCLE"/>
    <property type="match status" value="1"/>
</dbReference>
<dbReference type="OrthoDB" id="9812498at2"/>
<evidence type="ECO:0000313" key="3">
    <source>
        <dbReference type="EMBL" id="TCD03037.1"/>
    </source>
</evidence>
<feature type="compositionally biased region" description="Basic and acidic residues" evidence="1">
    <location>
        <begin position="707"/>
        <end position="773"/>
    </location>
</feature>